<sequence length="743" mass="85991">MKKFKLEFLKNGEDQEDYYVKSTDGRPYKIQWQKPHETVSRELWKNNTLGKNYQSARHRKDSYNDSNKKHHSLPVPSKKKVEEKPRQREIVVDPRRFGMVDPFTFSGKNFTMDNSALDFASYFAQEIQKEEEKRKQRESVDSSIKSVNSTNSTDSVGETTNKGIIRSRRESLQSMRQDSRTSRRESLQSMRQDSRHESQQPVIQDNRTSRRESQQSFRRDSRASHQETNVERFQNILPSTPEHEETDTSSLISISNKPPLPKKSSSRFRESKVPGTCLTCRGKIAEGGYCTQWCQPCESRKFERKFGTWTSGSDVIDTLILESQLGAKSRFDYLEWIPFNRFKDVQLIGSGGIGSVYQAIWLDGPREKWDNKSRQYIRCGEWRVALRSIDNSENVALGFFDELKAHLCCENNSGNYIIRYYGITQDTETKDYMIVVQYARNGNLRKYMKKNPTGIIWKRKLDILFGAATALYRIHRENIVHRNLHSGNVLINSYMTLISDLGIYNRADNHEMDGTFGVLPYVSPELLRGKPLTTAADIYSFGTIMWELAFGRKPFNDRAHNLELATDIINGLRPEIIEEIPECYLKLMKSCWDSDPFMRPSAEKLYGILGDWLCKAHNVPNSEIAMQFSEAEQRRLESIKQGTKSSSTPEQIESPVHSPTTYSSFNNIGENVHSEAAFKSRYLKFESLQEPTIIFTRTYHAREHLALQEYLTAETEAYNAKYEAIQADNTEIAAEIYEIMQYL</sequence>
<keyword evidence="3" id="KW-0418">Kinase</keyword>
<dbReference type="Pfam" id="PF07714">
    <property type="entry name" value="PK_Tyr_Ser-Thr"/>
    <property type="match status" value="1"/>
</dbReference>
<dbReference type="GO" id="GO:0004672">
    <property type="term" value="F:protein kinase activity"/>
    <property type="evidence" value="ECO:0007669"/>
    <property type="project" value="InterPro"/>
</dbReference>
<reference evidence="3 4" key="2">
    <citation type="submission" date="2017-09" db="EMBL/GenBank/DDBJ databases">
        <title>Extensive intraspecific genome diversity in a model arbuscular mycorrhizal fungus.</title>
        <authorList>
            <person name="Chen E.C."/>
            <person name="Morin E."/>
            <person name="Beaudet D."/>
            <person name="Noel J."/>
            <person name="Ndikumana S."/>
            <person name="Charron P."/>
            <person name="St-Onge C."/>
            <person name="Giorgi J."/>
            <person name="Grigoriev I.V."/>
            <person name="Roux C."/>
            <person name="Martin F.M."/>
            <person name="Corradi N."/>
        </authorList>
    </citation>
    <scope>NUCLEOTIDE SEQUENCE [LARGE SCALE GENOMIC DNA]</scope>
    <source>
        <strain evidence="3 4">A5</strain>
    </source>
</reference>
<feature type="compositionally biased region" description="Basic and acidic residues" evidence="1">
    <location>
        <begin position="128"/>
        <end position="140"/>
    </location>
</feature>
<dbReference type="VEuPathDB" id="FungiDB:RhiirA1_425398"/>
<evidence type="ECO:0000313" key="3">
    <source>
        <dbReference type="EMBL" id="PKB99459.1"/>
    </source>
</evidence>
<dbReference type="AlphaFoldDB" id="A0A2N0NY15"/>
<dbReference type="GO" id="GO:0005524">
    <property type="term" value="F:ATP binding"/>
    <property type="evidence" value="ECO:0007669"/>
    <property type="project" value="InterPro"/>
</dbReference>
<dbReference type="VEuPathDB" id="FungiDB:RhiirA1_534081"/>
<gene>
    <name evidence="3" type="ORF">RhiirA5_429648</name>
</gene>
<feature type="compositionally biased region" description="Polar residues" evidence="1">
    <location>
        <begin position="141"/>
        <end position="162"/>
    </location>
</feature>
<dbReference type="PRINTS" id="PR00109">
    <property type="entry name" value="TYRKINASE"/>
</dbReference>
<feature type="region of interest" description="Disordered" evidence="1">
    <location>
        <begin position="43"/>
        <end position="90"/>
    </location>
</feature>
<dbReference type="VEuPathDB" id="FungiDB:RhiirA1_393649"/>
<dbReference type="GO" id="GO:0005737">
    <property type="term" value="C:cytoplasm"/>
    <property type="evidence" value="ECO:0007669"/>
    <property type="project" value="TreeGrafter"/>
</dbReference>
<feature type="compositionally biased region" description="Basic and acidic residues" evidence="1">
    <location>
        <begin position="79"/>
        <end position="90"/>
    </location>
</feature>
<accession>A0A2N0NY15</accession>
<dbReference type="VEuPathDB" id="FungiDB:FUN_008524"/>
<feature type="region of interest" description="Disordered" evidence="1">
    <location>
        <begin position="128"/>
        <end position="268"/>
    </location>
</feature>
<evidence type="ECO:0000256" key="1">
    <source>
        <dbReference type="SAM" id="MobiDB-lite"/>
    </source>
</evidence>
<feature type="region of interest" description="Disordered" evidence="1">
    <location>
        <begin position="636"/>
        <end position="659"/>
    </location>
</feature>
<feature type="compositionally biased region" description="Polar residues" evidence="1">
    <location>
        <begin position="45"/>
        <end position="55"/>
    </location>
</feature>
<keyword evidence="3" id="KW-0808">Transferase</keyword>
<dbReference type="InterPro" id="IPR011009">
    <property type="entry name" value="Kinase-like_dom_sf"/>
</dbReference>
<feature type="compositionally biased region" description="Basic and acidic residues" evidence="1">
    <location>
        <begin position="167"/>
        <end position="198"/>
    </location>
</feature>
<dbReference type="GO" id="GO:0007165">
    <property type="term" value="P:signal transduction"/>
    <property type="evidence" value="ECO:0007669"/>
    <property type="project" value="TreeGrafter"/>
</dbReference>
<evidence type="ECO:0000313" key="4">
    <source>
        <dbReference type="Proteomes" id="UP000232722"/>
    </source>
</evidence>
<dbReference type="PANTHER" id="PTHR23257">
    <property type="entry name" value="SERINE-THREONINE PROTEIN KINASE"/>
    <property type="match status" value="1"/>
</dbReference>
<feature type="domain" description="Protein kinase" evidence="2">
    <location>
        <begin position="342"/>
        <end position="613"/>
    </location>
</feature>
<feature type="compositionally biased region" description="Polar residues" evidence="1">
    <location>
        <begin position="640"/>
        <end position="659"/>
    </location>
</feature>
<organism evidence="3 4">
    <name type="scientific">Rhizophagus irregularis</name>
    <dbReference type="NCBI Taxonomy" id="588596"/>
    <lineage>
        <taxon>Eukaryota</taxon>
        <taxon>Fungi</taxon>
        <taxon>Fungi incertae sedis</taxon>
        <taxon>Mucoromycota</taxon>
        <taxon>Glomeromycotina</taxon>
        <taxon>Glomeromycetes</taxon>
        <taxon>Glomerales</taxon>
        <taxon>Glomeraceae</taxon>
        <taxon>Rhizophagus</taxon>
    </lineage>
</organism>
<dbReference type="Proteomes" id="UP000232722">
    <property type="component" value="Unassembled WGS sequence"/>
</dbReference>
<feature type="compositionally biased region" description="Basic and acidic residues" evidence="1">
    <location>
        <begin position="207"/>
        <end position="230"/>
    </location>
</feature>
<dbReference type="PROSITE" id="PS50011">
    <property type="entry name" value="PROTEIN_KINASE_DOM"/>
    <property type="match status" value="1"/>
</dbReference>
<dbReference type="SUPFAM" id="SSF56112">
    <property type="entry name" value="Protein kinase-like (PK-like)"/>
    <property type="match status" value="1"/>
</dbReference>
<dbReference type="EMBL" id="LLXJ01002179">
    <property type="protein sequence ID" value="PKB99459.1"/>
    <property type="molecule type" value="Genomic_DNA"/>
</dbReference>
<reference evidence="3 4" key="1">
    <citation type="submission" date="2016-04" db="EMBL/GenBank/DDBJ databases">
        <title>Genome analyses suggest a sexual origin of heterokaryosis in a supposedly ancient asexual fungus.</title>
        <authorList>
            <person name="Ropars J."/>
            <person name="Sedzielewska K."/>
            <person name="Noel J."/>
            <person name="Charron P."/>
            <person name="Farinelli L."/>
            <person name="Marton T."/>
            <person name="Kruger M."/>
            <person name="Pelin A."/>
            <person name="Brachmann A."/>
            <person name="Corradi N."/>
        </authorList>
    </citation>
    <scope>NUCLEOTIDE SEQUENCE [LARGE SCALE GENOMIC DNA]</scope>
    <source>
        <strain evidence="3 4">A5</strain>
    </source>
</reference>
<dbReference type="InterPro" id="IPR000719">
    <property type="entry name" value="Prot_kinase_dom"/>
</dbReference>
<evidence type="ECO:0000259" key="2">
    <source>
        <dbReference type="PROSITE" id="PS50011"/>
    </source>
</evidence>
<name>A0A2N0NY15_9GLOM</name>
<dbReference type="Gene3D" id="1.10.510.10">
    <property type="entry name" value="Transferase(Phosphotransferase) domain 1"/>
    <property type="match status" value="1"/>
</dbReference>
<dbReference type="InterPro" id="IPR001245">
    <property type="entry name" value="Ser-Thr/Tyr_kinase_cat_dom"/>
</dbReference>
<protein>
    <submittedName>
        <fullName evidence="3">Kinase-like protein</fullName>
    </submittedName>
</protein>
<dbReference type="InterPro" id="IPR050167">
    <property type="entry name" value="Ser_Thr_protein_kinase"/>
</dbReference>
<dbReference type="VEuPathDB" id="FungiDB:RhiirFUN_008903"/>
<proteinExistence type="predicted"/>
<comment type="caution">
    <text evidence="3">The sequence shown here is derived from an EMBL/GenBank/DDBJ whole genome shotgun (WGS) entry which is preliminary data.</text>
</comment>